<reference evidence="3" key="1">
    <citation type="submission" date="2021-02" db="EMBL/GenBank/DDBJ databases">
        <authorList>
            <person name="Dougan E. K."/>
            <person name="Rhodes N."/>
            <person name="Thang M."/>
            <person name="Chan C."/>
        </authorList>
    </citation>
    <scope>NUCLEOTIDE SEQUENCE</scope>
</reference>
<feature type="chain" id="PRO_5033003326" description="Apple domain-containing protein" evidence="2">
    <location>
        <begin position="23"/>
        <end position="506"/>
    </location>
</feature>
<organism evidence="3 4">
    <name type="scientific">Symbiodinium natans</name>
    <dbReference type="NCBI Taxonomy" id="878477"/>
    <lineage>
        <taxon>Eukaryota</taxon>
        <taxon>Sar</taxon>
        <taxon>Alveolata</taxon>
        <taxon>Dinophyceae</taxon>
        <taxon>Suessiales</taxon>
        <taxon>Symbiodiniaceae</taxon>
        <taxon>Symbiodinium</taxon>
    </lineage>
</organism>
<gene>
    <name evidence="3" type="ORF">SNAT2548_LOCUS2010</name>
</gene>
<keyword evidence="4" id="KW-1185">Reference proteome</keyword>
<protein>
    <recommendedName>
        <fullName evidence="5">Apple domain-containing protein</fullName>
    </recommendedName>
</protein>
<dbReference type="Proteomes" id="UP000604046">
    <property type="component" value="Unassembled WGS sequence"/>
</dbReference>
<evidence type="ECO:0000313" key="4">
    <source>
        <dbReference type="Proteomes" id="UP000604046"/>
    </source>
</evidence>
<keyword evidence="1" id="KW-0175">Coiled coil</keyword>
<feature type="signal peptide" evidence="2">
    <location>
        <begin position="1"/>
        <end position="22"/>
    </location>
</feature>
<accession>A0A812HV32</accession>
<keyword evidence="2" id="KW-0732">Signal</keyword>
<comment type="caution">
    <text evidence="3">The sequence shown here is derived from an EMBL/GenBank/DDBJ whole genome shotgun (WGS) entry which is preliminary data.</text>
</comment>
<feature type="coiled-coil region" evidence="1">
    <location>
        <begin position="146"/>
        <end position="173"/>
    </location>
</feature>
<evidence type="ECO:0000313" key="3">
    <source>
        <dbReference type="EMBL" id="CAE6961771.1"/>
    </source>
</evidence>
<dbReference type="PROSITE" id="PS50231">
    <property type="entry name" value="RICIN_B_LECTIN"/>
    <property type="match status" value="1"/>
</dbReference>
<dbReference type="EMBL" id="CAJNDS010000113">
    <property type="protein sequence ID" value="CAE6961771.1"/>
    <property type="molecule type" value="Genomic_DNA"/>
</dbReference>
<sequence length="506" mass="56225">MKVTSLLPLLLVRALCLEECDASAELQTVHQRVMDLKNAADGSEEIEESQPWPTKDAVEAGTTVCKQGVQSWNSFSDGEVIKGTTHLLGGLAPVAGLVLAEPEALLVAGGLGMIGGLFGSEGDAGISNEDLLDTMQEGFRNISIKLDEMDMKLDSMQRQLTEMQLQLQVLQATMTTYVVGQLSIIQDISGEFRNILQLGDAARKAPDLHMRDFKRQIDFAVVTYGKELYPPAGCLSAGNLANVLRDPAVSICDAGDFYKQVIAARYEMFFMMQMNEYFKDSDTISQLKHLNASQIKELQQHRADAASTLLAQLSEQLETYKKTAENLRPSPEQFLRWAFRTRESCQAACMTAECNLGTRVGERTWCLWTSGAYGLEGTVEKCHQFGRFVLNSDGYVQNFRNSYTASCLTLLAKNYTYPKKSAITLMPCKDVADARMVFRMTDSGTLRALDARLTLPHVPMWWCLTIDFAEGHVSKYSDDYRLGTVDCADPDALQWQAITWQDISSP</sequence>
<evidence type="ECO:0000256" key="2">
    <source>
        <dbReference type="SAM" id="SignalP"/>
    </source>
</evidence>
<dbReference type="AlphaFoldDB" id="A0A812HV32"/>
<proteinExistence type="predicted"/>
<name>A0A812HV32_9DINO</name>
<evidence type="ECO:0000256" key="1">
    <source>
        <dbReference type="SAM" id="Coils"/>
    </source>
</evidence>
<evidence type="ECO:0008006" key="5">
    <source>
        <dbReference type="Google" id="ProtNLM"/>
    </source>
</evidence>